<dbReference type="EMBL" id="JAQQWE010000006">
    <property type="protein sequence ID" value="KAK7949008.1"/>
    <property type="molecule type" value="Genomic_DNA"/>
</dbReference>
<organism evidence="3 4">
    <name type="scientific">Apiospora aurea</name>
    <dbReference type="NCBI Taxonomy" id="335848"/>
    <lineage>
        <taxon>Eukaryota</taxon>
        <taxon>Fungi</taxon>
        <taxon>Dikarya</taxon>
        <taxon>Ascomycota</taxon>
        <taxon>Pezizomycotina</taxon>
        <taxon>Sordariomycetes</taxon>
        <taxon>Xylariomycetidae</taxon>
        <taxon>Amphisphaeriales</taxon>
        <taxon>Apiosporaceae</taxon>
        <taxon>Apiospora</taxon>
    </lineage>
</organism>
<dbReference type="RefSeq" id="XP_066698514.1">
    <property type="nucleotide sequence ID" value="XM_066846116.1"/>
</dbReference>
<proteinExistence type="predicted"/>
<dbReference type="GeneID" id="92079178"/>
<sequence length="582" mass="66022">MPCSVQTVEQPRPTHSLVAETGADQSHSCRPEKVEEKPLYTPLDENVDEIRILQLSPGSWSDPIVCMTFCARLGDRPAYTALSYAWGDPTDTRQVHLNGHPIQITRNLFAALRRLRDSGCAKHLWADALCINQADKEEKGRQVSLMHDVYFHSDDAIMWLGEYLNVDEDPYTEADQGDWSGVERSLIPQVNVREAFEDLERLASNEHTIPYTQRPGDNQSMWMLACAPWWTRIWTLQEVSLPENVILACGSFRIEFETLYDAMCNWNDHHKGSCCHPNRPDNDFRKQAVIFIFNRIMHIGLFRDDKEKTKGGDILWTLAAFAERQASDPRDKIFGVLGMFPEIAAHISIDYTIHRPQLCADFFVHMATSTRDLEGWVGLIEAPADDHPPLPTWAPDWCNPNWTLPTPFFDIMSDYRQSRTAGSTELEMRRLCAEVLSVVGIRVGHITQVRDYRSLGPGAEEKVLHDVLQSASISHTHTYPGGRTYGDVVAELREKIEHSSVNVRRVFLTDKGYLGYDFNKVAVGDTVHVMFGGNLPFILRESQRKNADGVPYHEIDGAAHVLGIMDGEALDWGLEPETYFLV</sequence>
<keyword evidence="4" id="KW-1185">Reference proteome</keyword>
<reference evidence="3 4" key="1">
    <citation type="submission" date="2023-01" db="EMBL/GenBank/DDBJ databases">
        <title>Analysis of 21 Apiospora genomes using comparative genomics revels a genus with tremendous synthesis potential of carbohydrate active enzymes and secondary metabolites.</title>
        <authorList>
            <person name="Sorensen T."/>
        </authorList>
    </citation>
    <scope>NUCLEOTIDE SEQUENCE [LARGE SCALE GENOMIC DNA]</scope>
    <source>
        <strain evidence="3 4">CBS 24483</strain>
    </source>
</reference>
<evidence type="ECO:0000313" key="3">
    <source>
        <dbReference type="EMBL" id="KAK7949008.1"/>
    </source>
</evidence>
<dbReference type="PANTHER" id="PTHR24148:SF64">
    <property type="entry name" value="HETEROKARYON INCOMPATIBILITY DOMAIN-CONTAINING PROTEIN"/>
    <property type="match status" value="1"/>
</dbReference>
<dbReference type="PANTHER" id="PTHR24148">
    <property type="entry name" value="ANKYRIN REPEAT DOMAIN-CONTAINING PROTEIN 39 HOMOLOG-RELATED"/>
    <property type="match status" value="1"/>
</dbReference>
<comment type="caution">
    <text evidence="3">The sequence shown here is derived from an EMBL/GenBank/DDBJ whole genome shotgun (WGS) entry which is preliminary data.</text>
</comment>
<dbReference type="Proteomes" id="UP001391051">
    <property type="component" value="Unassembled WGS sequence"/>
</dbReference>
<dbReference type="InterPro" id="IPR010730">
    <property type="entry name" value="HET"/>
</dbReference>
<gene>
    <name evidence="3" type="ORF">PG986_009894</name>
</gene>
<name>A0ABR1Q8Z7_9PEZI</name>
<evidence type="ECO:0000259" key="2">
    <source>
        <dbReference type="Pfam" id="PF06985"/>
    </source>
</evidence>
<dbReference type="Pfam" id="PF26639">
    <property type="entry name" value="Het-6_barrel"/>
    <property type="match status" value="1"/>
</dbReference>
<evidence type="ECO:0000313" key="4">
    <source>
        <dbReference type="Proteomes" id="UP001391051"/>
    </source>
</evidence>
<feature type="region of interest" description="Disordered" evidence="1">
    <location>
        <begin position="1"/>
        <end position="30"/>
    </location>
</feature>
<accession>A0ABR1Q8Z7</accession>
<evidence type="ECO:0000256" key="1">
    <source>
        <dbReference type="SAM" id="MobiDB-lite"/>
    </source>
</evidence>
<feature type="domain" description="Heterokaryon incompatibility" evidence="2">
    <location>
        <begin position="79"/>
        <end position="238"/>
    </location>
</feature>
<protein>
    <recommendedName>
        <fullName evidence="2">Heterokaryon incompatibility domain-containing protein</fullName>
    </recommendedName>
</protein>
<dbReference type="Pfam" id="PF06985">
    <property type="entry name" value="HET"/>
    <property type="match status" value="1"/>
</dbReference>
<dbReference type="InterPro" id="IPR052895">
    <property type="entry name" value="HetReg/Transcr_Mod"/>
</dbReference>